<proteinExistence type="inferred from homology"/>
<dbReference type="AlphaFoldDB" id="W7UA94"/>
<dbReference type="PROSITE" id="PS00435">
    <property type="entry name" value="PEROXIDASE_1"/>
    <property type="match status" value="1"/>
</dbReference>
<dbReference type="GO" id="GO:0046872">
    <property type="term" value="F:metal ion binding"/>
    <property type="evidence" value="ECO:0007669"/>
    <property type="project" value="UniProtKB-KW"/>
</dbReference>
<dbReference type="PANTHER" id="PTHR31356">
    <property type="entry name" value="THYLAKOID LUMENAL 29 KDA PROTEIN, CHLOROPLASTIC-RELATED"/>
    <property type="match status" value="1"/>
</dbReference>
<keyword evidence="10" id="KW-1185">Reference proteome</keyword>
<evidence type="ECO:0000256" key="4">
    <source>
        <dbReference type="ARBA" id="ARBA00023002"/>
    </source>
</evidence>
<accession>W7UA94</accession>
<feature type="domain" description="Plant heme peroxidase family profile" evidence="8">
    <location>
        <begin position="186"/>
        <end position="399"/>
    </location>
</feature>
<evidence type="ECO:0000256" key="5">
    <source>
        <dbReference type="ARBA" id="ARBA00023004"/>
    </source>
</evidence>
<reference evidence="9 10" key="1">
    <citation type="journal article" date="2014" name="Mol. Plant">
        <title>Chromosome Scale Genome Assembly and Transcriptome Profiling of Nannochloropsis gaditana in Nitrogen Depletion.</title>
        <authorList>
            <person name="Corteggiani Carpinelli E."/>
            <person name="Telatin A."/>
            <person name="Vitulo N."/>
            <person name="Forcato C."/>
            <person name="D'Angelo M."/>
            <person name="Schiavon R."/>
            <person name="Vezzi A."/>
            <person name="Giacometti G.M."/>
            <person name="Morosinotto T."/>
            <person name="Valle G."/>
        </authorList>
    </citation>
    <scope>NUCLEOTIDE SEQUENCE [LARGE SCALE GENOMIC DNA]</scope>
    <source>
        <strain evidence="9 10">B-31</strain>
    </source>
</reference>
<protein>
    <submittedName>
        <fullName evidence="9">Cytochrome c peroxidase</fullName>
    </submittedName>
</protein>
<evidence type="ECO:0000256" key="2">
    <source>
        <dbReference type="ARBA" id="ARBA00022617"/>
    </source>
</evidence>
<dbReference type="SUPFAM" id="SSF48113">
    <property type="entry name" value="Heme-dependent peroxidases"/>
    <property type="match status" value="1"/>
</dbReference>
<dbReference type="Gene3D" id="1.10.420.10">
    <property type="entry name" value="Peroxidase, domain 2"/>
    <property type="match status" value="1"/>
</dbReference>
<feature type="region of interest" description="Disordered" evidence="7">
    <location>
        <begin position="221"/>
        <end position="241"/>
    </location>
</feature>
<organism evidence="9 10">
    <name type="scientific">Nannochloropsis gaditana</name>
    <dbReference type="NCBI Taxonomy" id="72520"/>
    <lineage>
        <taxon>Eukaryota</taxon>
        <taxon>Sar</taxon>
        <taxon>Stramenopiles</taxon>
        <taxon>Ochrophyta</taxon>
        <taxon>Eustigmatophyceae</taxon>
        <taxon>Eustigmatales</taxon>
        <taxon>Monodopsidaceae</taxon>
        <taxon>Nannochloropsis</taxon>
    </lineage>
</organism>
<dbReference type="GO" id="GO:0000302">
    <property type="term" value="P:response to reactive oxygen species"/>
    <property type="evidence" value="ECO:0007669"/>
    <property type="project" value="TreeGrafter"/>
</dbReference>
<dbReference type="InterPro" id="IPR010255">
    <property type="entry name" value="Haem_peroxidase_sf"/>
</dbReference>
<comment type="similarity">
    <text evidence="6">Belongs to the peroxidase family.</text>
</comment>
<evidence type="ECO:0000313" key="10">
    <source>
        <dbReference type="Proteomes" id="UP000019335"/>
    </source>
</evidence>
<keyword evidence="4" id="KW-0560">Oxidoreductase</keyword>
<keyword evidence="2" id="KW-0349">Heme</keyword>
<dbReference type="InterPro" id="IPR019793">
    <property type="entry name" value="Peroxidases_heam-ligand_BS"/>
</dbReference>
<evidence type="ECO:0000313" key="9">
    <source>
        <dbReference type="EMBL" id="EWM29691.1"/>
    </source>
</evidence>
<dbReference type="GO" id="GO:0042744">
    <property type="term" value="P:hydrogen peroxide catabolic process"/>
    <property type="evidence" value="ECO:0007669"/>
    <property type="project" value="TreeGrafter"/>
</dbReference>
<dbReference type="InterPro" id="IPR002016">
    <property type="entry name" value="Haem_peroxidase"/>
</dbReference>
<keyword evidence="5" id="KW-0408">Iron</keyword>
<evidence type="ECO:0000256" key="7">
    <source>
        <dbReference type="SAM" id="MobiDB-lite"/>
    </source>
</evidence>
<dbReference type="InterPro" id="IPR019794">
    <property type="entry name" value="Peroxidases_AS"/>
</dbReference>
<keyword evidence="3" id="KW-0479">Metal-binding</keyword>
<dbReference type="GO" id="GO:0034599">
    <property type="term" value="P:cellular response to oxidative stress"/>
    <property type="evidence" value="ECO:0007669"/>
    <property type="project" value="InterPro"/>
</dbReference>
<evidence type="ECO:0000259" key="8">
    <source>
        <dbReference type="PROSITE" id="PS50873"/>
    </source>
</evidence>
<dbReference type="Proteomes" id="UP000019335">
    <property type="component" value="Chromosome 2"/>
</dbReference>
<dbReference type="PROSITE" id="PS00436">
    <property type="entry name" value="PEROXIDASE_2"/>
    <property type="match status" value="1"/>
</dbReference>
<dbReference type="EMBL" id="AZIL01000121">
    <property type="protein sequence ID" value="EWM29691.1"/>
    <property type="molecule type" value="Genomic_DNA"/>
</dbReference>
<dbReference type="PROSITE" id="PS50873">
    <property type="entry name" value="PEROXIDASE_4"/>
    <property type="match status" value="1"/>
</dbReference>
<dbReference type="Pfam" id="PF00141">
    <property type="entry name" value="peroxidase"/>
    <property type="match status" value="1"/>
</dbReference>
<sequence>MTSAWHACSCKSGNSYTLPIRTWTLSLTQLQNSWGNKFSATMMSARQSLRIAARALRCPTGAGAVRAITTNLKITSVAKSSWQKMVFATGTTGLLIAFVWNAEIAHTLSAKIDWEGAVRKDIVKMIEDEEERRGDGTSIGPTLIRLGFHTSGTYDRTAQNGGSNGACMRFIPEAHYEANQGLSFPRALLEPLQAKYGMSFSDLWTFAAKVAVEEAGGPVIPWRPGRTDADDGSKSVPDGRLPDATQGAAHLRSIFNRMGLNDQEIVALSGGHSMGFCHLDTSGFVGPWTFAPNSFSNEYFRLLVEEKWAPKKTHKGKIWRGPLQYEDSTGNLMMLPTDMALMEDPAFKKWVIAYKEDEELFSKHFAAAFSKLLELGVPFPKEKTSGGSFLAQMKNMLGL</sequence>
<dbReference type="GO" id="GO:0004601">
    <property type="term" value="F:peroxidase activity"/>
    <property type="evidence" value="ECO:0007669"/>
    <property type="project" value="UniProtKB-KW"/>
</dbReference>
<dbReference type="OrthoDB" id="2859658at2759"/>
<dbReference type="PRINTS" id="PR00458">
    <property type="entry name" value="PEROXIDASE"/>
</dbReference>
<dbReference type="PANTHER" id="PTHR31356:SF58">
    <property type="entry name" value="CYTOCHROME C PEROXIDASE, MITOCHONDRIAL"/>
    <property type="match status" value="1"/>
</dbReference>
<evidence type="ECO:0000256" key="3">
    <source>
        <dbReference type="ARBA" id="ARBA00022723"/>
    </source>
</evidence>
<dbReference type="InterPro" id="IPR044831">
    <property type="entry name" value="Ccp1-like"/>
</dbReference>
<dbReference type="FunFam" id="1.10.420.10:FF:000009">
    <property type="entry name" value="Ascorbate peroxidase"/>
    <property type="match status" value="1"/>
</dbReference>
<name>W7UA94_9STRA</name>
<keyword evidence="1 9" id="KW-0575">Peroxidase</keyword>
<dbReference type="GO" id="GO:0020037">
    <property type="term" value="F:heme binding"/>
    <property type="evidence" value="ECO:0007669"/>
    <property type="project" value="InterPro"/>
</dbReference>
<evidence type="ECO:0000256" key="1">
    <source>
        <dbReference type="ARBA" id="ARBA00022559"/>
    </source>
</evidence>
<gene>
    <name evidence="9" type="ORF">Naga_100114g12</name>
</gene>
<dbReference type="Gene3D" id="1.10.520.10">
    <property type="match status" value="1"/>
</dbReference>
<comment type="caution">
    <text evidence="9">The sequence shown here is derived from an EMBL/GenBank/DDBJ whole genome shotgun (WGS) entry which is preliminary data.</text>
</comment>
<evidence type="ECO:0000256" key="6">
    <source>
        <dbReference type="RuleBase" id="RU004241"/>
    </source>
</evidence>